<gene>
    <name evidence="2" type="ORF">MD535_22365</name>
</gene>
<comment type="caution">
    <text evidence="2">The sequence shown here is derived from an EMBL/GenBank/DDBJ whole genome shotgun (WGS) entry which is preliminary data.</text>
</comment>
<protein>
    <recommendedName>
        <fullName evidence="4">Conjugal transfer protein TrbJ</fullName>
    </recommendedName>
</protein>
<evidence type="ECO:0008006" key="4">
    <source>
        <dbReference type="Google" id="ProtNLM"/>
    </source>
</evidence>
<evidence type="ECO:0000313" key="3">
    <source>
        <dbReference type="Proteomes" id="UP001155587"/>
    </source>
</evidence>
<name>A0A9X3CS62_9VIBR</name>
<dbReference type="EMBL" id="JAKRRY010000045">
    <property type="protein sequence ID" value="MCW8348737.1"/>
    <property type="molecule type" value="Genomic_DNA"/>
</dbReference>
<sequence length="269" mass="30483">MRTSHRLSLTLLTLSIHLATQPLPVKASGFPVVDVANLLQSVVQYTQILKDYEQMLAQTGLNINQLTTLLDQYTQTMREYQVLLNQVSALERKLERRDYPGLHRDINQLYEDHLKEDTPNQPVASTQRYASVPDKHQVNSLSERAIGATPSHLNQAYRLASDSHTSASERDYYRRSNAQIRADIAHLDEQRLGLGSQSELATLQLIVEQNQILMEQIANLNEMQLSSMSYSNQFEQQSAHAVLSAKVAQLKKIDAVKAQGISIDERVYR</sequence>
<dbReference type="Proteomes" id="UP001155587">
    <property type="component" value="Unassembled WGS sequence"/>
</dbReference>
<dbReference type="SUPFAM" id="SSF101082">
    <property type="entry name" value="Typo IV secretion system protein TraC"/>
    <property type="match status" value="1"/>
</dbReference>
<accession>A0A9X3CS62</accession>
<feature type="coiled-coil region" evidence="1">
    <location>
        <begin position="63"/>
        <end position="93"/>
    </location>
</feature>
<keyword evidence="1" id="KW-0175">Coiled coil</keyword>
<dbReference type="AlphaFoldDB" id="A0A9X3CS62"/>
<reference evidence="2" key="1">
    <citation type="submission" date="2022-02" db="EMBL/GenBank/DDBJ databases">
        <title>Vibrio sp. nov, a new bacterium isolated from seawater.</title>
        <authorList>
            <person name="Yuan Y."/>
        </authorList>
    </citation>
    <scope>NUCLEOTIDE SEQUENCE</scope>
    <source>
        <strain evidence="2">ZSDZ65</strain>
    </source>
</reference>
<dbReference type="RefSeq" id="WP_265677347.1">
    <property type="nucleotide sequence ID" value="NZ_JAKRRY010000045.1"/>
</dbReference>
<proteinExistence type="predicted"/>
<organism evidence="2 3">
    <name type="scientific">Vibrio qingdaonensis</name>
    <dbReference type="NCBI Taxonomy" id="2829491"/>
    <lineage>
        <taxon>Bacteria</taxon>
        <taxon>Pseudomonadati</taxon>
        <taxon>Pseudomonadota</taxon>
        <taxon>Gammaproteobacteria</taxon>
        <taxon>Vibrionales</taxon>
        <taxon>Vibrionaceae</taxon>
        <taxon>Vibrio</taxon>
    </lineage>
</organism>
<keyword evidence="3" id="KW-1185">Reference proteome</keyword>
<evidence type="ECO:0000313" key="2">
    <source>
        <dbReference type="EMBL" id="MCW8348737.1"/>
    </source>
</evidence>
<evidence type="ECO:0000256" key="1">
    <source>
        <dbReference type="SAM" id="Coils"/>
    </source>
</evidence>